<evidence type="ECO:0000256" key="10">
    <source>
        <dbReference type="ARBA" id="ARBA00022989"/>
    </source>
</evidence>
<evidence type="ECO:0000256" key="4">
    <source>
        <dbReference type="ARBA" id="ARBA00005420"/>
    </source>
</evidence>
<comment type="pathway">
    <text evidence="3">Lipid metabolism.</text>
</comment>
<dbReference type="Pfam" id="PF03982">
    <property type="entry name" value="DAGAT"/>
    <property type="match status" value="1"/>
</dbReference>
<reference evidence="15 16" key="1">
    <citation type="submission" date="2024-02" db="EMBL/GenBank/DDBJ databases">
        <authorList>
            <person name="Chen Y."/>
            <person name="Shah S."/>
            <person name="Dougan E. K."/>
            <person name="Thang M."/>
            <person name="Chan C."/>
        </authorList>
    </citation>
    <scope>NUCLEOTIDE SEQUENCE [LARGE SCALE GENOMIC DNA]</scope>
</reference>
<name>A0ABP0KQV2_9DINO</name>
<evidence type="ECO:0000256" key="5">
    <source>
        <dbReference type="ARBA" id="ARBA00022516"/>
    </source>
</evidence>
<evidence type="ECO:0000256" key="7">
    <source>
        <dbReference type="ARBA" id="ARBA00022692"/>
    </source>
</evidence>
<dbReference type="PANTHER" id="PTHR12317">
    <property type="entry name" value="DIACYLGLYCEROL O-ACYLTRANSFERASE"/>
    <property type="match status" value="1"/>
</dbReference>
<keyword evidence="11" id="KW-0443">Lipid metabolism</keyword>
<feature type="transmembrane region" description="Helical" evidence="14">
    <location>
        <begin position="21"/>
        <end position="44"/>
    </location>
</feature>
<dbReference type="InterPro" id="IPR007130">
    <property type="entry name" value="DAGAT"/>
</dbReference>
<proteinExistence type="inferred from homology"/>
<keyword evidence="9 14" id="KW-0256">Endoplasmic reticulum</keyword>
<keyword evidence="6 14" id="KW-0808">Transferase</keyword>
<evidence type="ECO:0000313" key="16">
    <source>
        <dbReference type="Proteomes" id="UP001642464"/>
    </source>
</evidence>
<dbReference type="EC" id="2.3.1.-" evidence="14"/>
<keyword evidence="7 14" id="KW-0812">Transmembrane</keyword>
<keyword evidence="13" id="KW-0012">Acyltransferase</keyword>
<evidence type="ECO:0000256" key="6">
    <source>
        <dbReference type="ARBA" id="ARBA00022679"/>
    </source>
</evidence>
<keyword evidence="8" id="KW-0319">Glycerol metabolism</keyword>
<evidence type="ECO:0000256" key="2">
    <source>
        <dbReference type="ARBA" id="ARBA00004771"/>
    </source>
</evidence>
<comment type="subcellular location">
    <subcellularLocation>
        <location evidence="1 14">Endoplasmic reticulum membrane</location>
        <topology evidence="1 14">Multi-pass membrane protein</topology>
    </subcellularLocation>
</comment>
<keyword evidence="5" id="KW-0444">Lipid biosynthesis</keyword>
<gene>
    <name evidence="15" type="ORF">SCF082_LOCUS18697</name>
</gene>
<evidence type="ECO:0000256" key="14">
    <source>
        <dbReference type="RuleBase" id="RU367023"/>
    </source>
</evidence>
<comment type="similarity">
    <text evidence="4 14">Belongs to the diacylglycerol acyltransferase family.</text>
</comment>
<evidence type="ECO:0000313" key="15">
    <source>
        <dbReference type="EMBL" id="CAK9029230.1"/>
    </source>
</evidence>
<dbReference type="PANTHER" id="PTHR12317:SF0">
    <property type="entry name" value="ACYLTRANSFERASE"/>
    <property type="match status" value="1"/>
</dbReference>
<comment type="pathway">
    <text evidence="2">Glycerolipid metabolism; triacylglycerol biosynthesis.</text>
</comment>
<dbReference type="EMBL" id="CAXAMM010012559">
    <property type="protein sequence ID" value="CAK9029230.1"/>
    <property type="molecule type" value="Genomic_DNA"/>
</dbReference>
<protein>
    <recommendedName>
        <fullName evidence="14">Acyltransferase</fullName>
        <ecNumber evidence="14">2.3.1.-</ecNumber>
    </recommendedName>
</protein>
<feature type="transmembrane region" description="Helical" evidence="14">
    <location>
        <begin position="50"/>
        <end position="68"/>
    </location>
</feature>
<organism evidence="15 16">
    <name type="scientific">Durusdinium trenchii</name>
    <dbReference type="NCBI Taxonomy" id="1381693"/>
    <lineage>
        <taxon>Eukaryota</taxon>
        <taxon>Sar</taxon>
        <taxon>Alveolata</taxon>
        <taxon>Dinophyceae</taxon>
        <taxon>Suessiales</taxon>
        <taxon>Symbiodiniaceae</taxon>
        <taxon>Durusdinium</taxon>
    </lineage>
</organism>
<comment type="caution">
    <text evidence="15">The sequence shown here is derived from an EMBL/GenBank/DDBJ whole genome shotgun (WGS) entry which is preliminary data.</text>
</comment>
<evidence type="ECO:0000256" key="13">
    <source>
        <dbReference type="ARBA" id="ARBA00023315"/>
    </source>
</evidence>
<sequence>MSSGRLLVAESKQVRPPWWRCALLWVASGFAWVVSIPLLLFTLGGSMQPHMGWATGIGAACGMFSILVQVDQRLAAFAVFLVSFSSALAAQQLMTFVLAAVATCLTTLNAKRRVCNPSEQFLDFQYGHYSGYHKRSELNGALEDIHPSRSFFACHPHGVLSIGWISNVCWGRKFHQVAGRCFCLIDPTLRNKGLLAKFFLDAYEGPHGGFRDTRSHTMQELMERGSSVAMIPGAYQEATAFTYGRERVALARRKGFVKYCLQYGYRLHPVYTFGESETYYTACGFEWFRLWLNRKGIPTVAFRGLPWCPLLPRSDVEMLTFVGPALELPQISHPSPQEVDEWHARYIDALVALFDKHKAEAGKPAAVLEIV</sequence>
<evidence type="ECO:0000256" key="11">
    <source>
        <dbReference type="ARBA" id="ARBA00023098"/>
    </source>
</evidence>
<accession>A0ABP0KQV2</accession>
<evidence type="ECO:0000256" key="8">
    <source>
        <dbReference type="ARBA" id="ARBA00022798"/>
    </source>
</evidence>
<evidence type="ECO:0000256" key="9">
    <source>
        <dbReference type="ARBA" id="ARBA00022824"/>
    </source>
</evidence>
<keyword evidence="10 14" id="KW-1133">Transmembrane helix</keyword>
<evidence type="ECO:0000256" key="3">
    <source>
        <dbReference type="ARBA" id="ARBA00005189"/>
    </source>
</evidence>
<evidence type="ECO:0000256" key="12">
    <source>
        <dbReference type="ARBA" id="ARBA00023136"/>
    </source>
</evidence>
<evidence type="ECO:0000256" key="1">
    <source>
        <dbReference type="ARBA" id="ARBA00004477"/>
    </source>
</evidence>
<keyword evidence="16" id="KW-1185">Reference proteome</keyword>
<feature type="transmembrane region" description="Helical" evidence="14">
    <location>
        <begin position="75"/>
        <end position="102"/>
    </location>
</feature>
<dbReference type="Proteomes" id="UP001642464">
    <property type="component" value="Unassembled WGS sequence"/>
</dbReference>
<keyword evidence="12 14" id="KW-0472">Membrane</keyword>